<evidence type="ECO:0000313" key="2">
    <source>
        <dbReference type="EMBL" id="KAF2259985.1"/>
    </source>
</evidence>
<organism evidence="2 3">
    <name type="scientific">Lojkania enalia</name>
    <dbReference type="NCBI Taxonomy" id="147567"/>
    <lineage>
        <taxon>Eukaryota</taxon>
        <taxon>Fungi</taxon>
        <taxon>Dikarya</taxon>
        <taxon>Ascomycota</taxon>
        <taxon>Pezizomycotina</taxon>
        <taxon>Dothideomycetes</taxon>
        <taxon>Pleosporomycetidae</taxon>
        <taxon>Pleosporales</taxon>
        <taxon>Pleosporales incertae sedis</taxon>
        <taxon>Lojkania</taxon>
    </lineage>
</organism>
<name>A0A9P4K1Z5_9PLEO</name>
<comment type="caution">
    <text evidence="2">The sequence shown here is derived from an EMBL/GenBank/DDBJ whole genome shotgun (WGS) entry which is preliminary data.</text>
</comment>
<dbReference type="EMBL" id="ML986692">
    <property type="protein sequence ID" value="KAF2259985.1"/>
    <property type="molecule type" value="Genomic_DNA"/>
</dbReference>
<feature type="region of interest" description="Disordered" evidence="1">
    <location>
        <begin position="1"/>
        <end position="31"/>
    </location>
</feature>
<evidence type="ECO:0000256" key="1">
    <source>
        <dbReference type="SAM" id="MobiDB-lite"/>
    </source>
</evidence>
<dbReference type="OrthoDB" id="4149149at2759"/>
<sequence>MEHIYDEDASEQYYEQNRTRSTKRRRGATGEPIEGLLTLTRRMETDDEDQFDVDLTIMDFLSFRATDLVFQWRLGSNPHQSDLPSALVAMTSEWRTVLKHKHSERPLNDPVAFRSRLLQFVLLFTHRLNHDKTWTTKSSLNDLRAQNRNRGVYWQQYMPHVPALRDPFDTYSEFPLSDGALAENRNRLASALDMPQERRRWVTDLDGTPSLHCLLPLFIQLSAARVSLGDFGPITDWYELAGQFMLQSVLEEYLRNGAFGDEPFNTIFAFGCPGTQASEDEDIDMAAMRTVFCDQRNRHGQIHGWTEARRKYIGELLPKPGTSTTFLQAMRDAQNRFPYLEFESNVLDFLKYLHENLMKPDLVQVEEGRITIHGNELAEADSREMIRRMGL</sequence>
<evidence type="ECO:0000313" key="3">
    <source>
        <dbReference type="Proteomes" id="UP000800093"/>
    </source>
</evidence>
<dbReference type="Proteomes" id="UP000800093">
    <property type="component" value="Unassembled WGS sequence"/>
</dbReference>
<accession>A0A9P4K1Z5</accession>
<proteinExistence type="predicted"/>
<protein>
    <submittedName>
        <fullName evidence="2">Uncharacterized protein</fullName>
    </submittedName>
</protein>
<gene>
    <name evidence="2" type="ORF">CC78DRAFT_42978</name>
</gene>
<keyword evidence="3" id="KW-1185">Reference proteome</keyword>
<reference evidence="3" key="1">
    <citation type="journal article" date="2020" name="Stud. Mycol.">
        <title>101 Dothideomycetes genomes: A test case for predicting lifestyles and emergence of pathogens.</title>
        <authorList>
            <person name="Haridas S."/>
            <person name="Albert R."/>
            <person name="Binder M."/>
            <person name="Bloem J."/>
            <person name="LaButti K."/>
            <person name="Salamov A."/>
            <person name="Andreopoulos B."/>
            <person name="Baker S."/>
            <person name="Barry K."/>
            <person name="Bills G."/>
            <person name="Bluhm B."/>
            <person name="Cannon C."/>
            <person name="Castanera R."/>
            <person name="Culley D."/>
            <person name="Daum C."/>
            <person name="Ezra D."/>
            <person name="Gonzalez J."/>
            <person name="Henrissat B."/>
            <person name="Kuo A."/>
            <person name="Liang C."/>
            <person name="Lipzen A."/>
            <person name="Lutzoni F."/>
            <person name="Magnuson J."/>
            <person name="Mondo S."/>
            <person name="Nolan M."/>
            <person name="Ohm R."/>
            <person name="Pangilinan J."/>
            <person name="Park H.-J."/>
            <person name="Ramirez L."/>
            <person name="Alfaro M."/>
            <person name="Sun H."/>
            <person name="Tritt A."/>
            <person name="Yoshinaga Y."/>
            <person name="Zwiers L.-H."/>
            <person name="Turgeon B."/>
            <person name="Goodwin S."/>
            <person name="Spatafora J."/>
            <person name="Crous P."/>
            <person name="Grigoriev I."/>
        </authorList>
    </citation>
    <scope>NUCLEOTIDE SEQUENCE [LARGE SCALE GENOMIC DNA]</scope>
    <source>
        <strain evidence="3">CBS 304.66</strain>
    </source>
</reference>
<dbReference type="AlphaFoldDB" id="A0A9P4K1Z5"/>